<evidence type="ECO:0000259" key="1">
    <source>
        <dbReference type="PROSITE" id="PS50011"/>
    </source>
</evidence>
<dbReference type="GO" id="GO:0005524">
    <property type="term" value="F:ATP binding"/>
    <property type="evidence" value="ECO:0007669"/>
    <property type="project" value="InterPro"/>
</dbReference>
<proteinExistence type="predicted"/>
<name>A0A069RHA7_PEPLI</name>
<dbReference type="Gene3D" id="1.10.510.10">
    <property type="entry name" value="Transferase(Phosphotransferase) domain 1"/>
    <property type="match status" value="1"/>
</dbReference>
<dbReference type="Proteomes" id="UP000027946">
    <property type="component" value="Unassembled WGS sequence"/>
</dbReference>
<evidence type="ECO:0000313" key="3">
    <source>
        <dbReference type="Proteomes" id="UP000027946"/>
    </source>
</evidence>
<dbReference type="SUPFAM" id="SSF56112">
    <property type="entry name" value="Protein kinase-like (PK-like)"/>
    <property type="match status" value="1"/>
</dbReference>
<dbReference type="InterPro" id="IPR011009">
    <property type="entry name" value="Kinase-like_dom_sf"/>
</dbReference>
<feature type="domain" description="Protein kinase" evidence="1">
    <location>
        <begin position="35"/>
        <end position="271"/>
    </location>
</feature>
<dbReference type="InterPro" id="IPR008271">
    <property type="entry name" value="Ser/Thr_kinase_AS"/>
</dbReference>
<dbReference type="eggNOG" id="COG0515">
    <property type="taxonomic scope" value="Bacteria"/>
</dbReference>
<dbReference type="RefSeq" id="WP_038262825.1">
    <property type="nucleotide sequence ID" value="NZ_FSRH01000007.1"/>
</dbReference>
<dbReference type="GO" id="GO:0005737">
    <property type="term" value="C:cytoplasm"/>
    <property type="evidence" value="ECO:0007669"/>
    <property type="project" value="TreeGrafter"/>
</dbReference>
<protein>
    <recommendedName>
        <fullName evidence="1">Protein kinase domain-containing protein</fullName>
    </recommendedName>
</protein>
<dbReference type="PROSITE" id="PS00108">
    <property type="entry name" value="PROTEIN_KINASE_ST"/>
    <property type="match status" value="1"/>
</dbReference>
<accession>A0A069RHA7</accession>
<dbReference type="Pfam" id="PF00069">
    <property type="entry name" value="Pkinase"/>
    <property type="match status" value="1"/>
</dbReference>
<dbReference type="AlphaFoldDB" id="A0A069RHA7"/>
<gene>
    <name evidence="2" type="ORF">CLIT_5c01650</name>
</gene>
<evidence type="ECO:0000313" key="2">
    <source>
        <dbReference type="EMBL" id="KDR96153.1"/>
    </source>
</evidence>
<dbReference type="EMBL" id="JJMM01000005">
    <property type="protein sequence ID" value="KDR96153.1"/>
    <property type="molecule type" value="Genomic_DNA"/>
</dbReference>
<dbReference type="OrthoDB" id="9788659at2"/>
<sequence>MVKNKYLLFVINTVHNSIKSFGMIFEKAIWFIFKYSKFKSILRNDYGITRINSLNPSSWKKNAKYFKAENDSGQKYFVKVVRWGNQIENEYAVLSEIDRLFDEYSGNFPRYVGHLNNEWISFIVVNWIDGCTLDEFLSDNEGLSDNIKNDLYSQLCTILNIIQFIEIVHRDIKPQNFMVEKNGDDLKVILIDFAFAIGCCGNSRNVKLYEVVNKYNPLRFVGEHYKPSVLHWDDAYAFLKISNQYNITNNPAFFSERVNKCYYSIEMDSLD</sequence>
<dbReference type="GO" id="GO:0004674">
    <property type="term" value="F:protein serine/threonine kinase activity"/>
    <property type="evidence" value="ECO:0007669"/>
    <property type="project" value="TreeGrafter"/>
</dbReference>
<dbReference type="PANTHER" id="PTHR44167">
    <property type="entry name" value="OVARIAN-SPECIFIC SERINE/THREONINE-PROTEIN KINASE LOK-RELATED"/>
    <property type="match status" value="1"/>
</dbReference>
<keyword evidence="3" id="KW-1185">Reference proteome</keyword>
<organism evidence="2 3">
    <name type="scientific">Peptoclostridium litorale DSM 5388</name>
    <dbReference type="NCBI Taxonomy" id="1121324"/>
    <lineage>
        <taxon>Bacteria</taxon>
        <taxon>Bacillati</taxon>
        <taxon>Bacillota</taxon>
        <taxon>Clostridia</taxon>
        <taxon>Peptostreptococcales</taxon>
        <taxon>Peptoclostridiaceae</taxon>
        <taxon>Peptoclostridium</taxon>
    </lineage>
</organism>
<dbReference type="SMART" id="SM00220">
    <property type="entry name" value="S_TKc"/>
    <property type="match status" value="1"/>
</dbReference>
<dbReference type="InterPro" id="IPR000719">
    <property type="entry name" value="Prot_kinase_dom"/>
</dbReference>
<dbReference type="PROSITE" id="PS50011">
    <property type="entry name" value="PROTEIN_KINASE_DOM"/>
    <property type="match status" value="1"/>
</dbReference>
<reference evidence="2 3" key="1">
    <citation type="submission" date="2014-03" db="EMBL/GenBank/DDBJ databases">
        <title>Genome sequence of Clostridium litorale W6, DSM 5388.</title>
        <authorList>
            <person name="Poehlein A."/>
            <person name="Jagirdar A."/>
            <person name="Khonsari B."/>
            <person name="Chibani C.M."/>
            <person name="Gutierrez Gutierrez D.A."/>
            <person name="Davydova E."/>
            <person name="Alghaithi H.S."/>
            <person name="Nair K.P."/>
            <person name="Dhamotharan K."/>
            <person name="Chandran L."/>
            <person name="G W."/>
            <person name="Daniel R."/>
        </authorList>
    </citation>
    <scope>NUCLEOTIDE SEQUENCE [LARGE SCALE GENOMIC DNA]</scope>
    <source>
        <strain evidence="2 3">W6</strain>
    </source>
</reference>
<dbReference type="PANTHER" id="PTHR44167:SF25">
    <property type="entry name" value="PROTEIN KINASE DOMAIN CONTAINING PROTEIN"/>
    <property type="match status" value="1"/>
</dbReference>
<comment type="caution">
    <text evidence="2">The sequence shown here is derived from an EMBL/GenBank/DDBJ whole genome shotgun (WGS) entry which is preliminary data.</text>
</comment>
<dbReference type="STRING" id="1121324.CLIT_5c01650"/>